<name>A0A0F6R5Q5_9CAUD</name>
<evidence type="ECO:0000313" key="2">
    <source>
        <dbReference type="Proteomes" id="UP000033804"/>
    </source>
</evidence>
<reference evidence="2" key="2">
    <citation type="submission" date="2015-03" db="EMBL/GenBank/DDBJ databases">
        <title>The genome and structure of Sinorhizobium meliloti phage phiM9.</title>
        <authorList>
            <person name="Johnson M.C."/>
            <person name="Tatum K.B."/>
            <person name="Lynn J.S."/>
            <person name="Brewer T.E."/>
            <person name="Washburn B.K."/>
            <person name="Stroupe M.E."/>
            <person name="Jones K.M."/>
        </authorList>
    </citation>
    <scope>NUCLEOTIDE SEQUENCE [LARGE SCALE GENOMIC DNA]</scope>
</reference>
<dbReference type="GeneID" id="26517702"/>
<protein>
    <submittedName>
        <fullName evidence="1">Uncharacterized protein</fullName>
    </submittedName>
</protein>
<accession>A0A0F6R5Q5</accession>
<organism evidence="1 2">
    <name type="scientific">Sinorhizobium phage phiM9</name>
    <dbReference type="NCBI Taxonomy" id="1636182"/>
    <lineage>
        <taxon>Viruses</taxon>
        <taxon>Duplodnaviria</taxon>
        <taxon>Heunggongvirae</taxon>
        <taxon>Uroviricota</taxon>
        <taxon>Caudoviricetes</taxon>
        <taxon>Pootjesviridae</taxon>
        <taxon>Emnonavirus</taxon>
        <taxon>Emnonavirus phiM9</taxon>
    </lineage>
</organism>
<dbReference type="OrthoDB" id="40871at10239"/>
<dbReference type="EMBL" id="KP881232">
    <property type="protein sequence ID" value="AKE44650.1"/>
    <property type="molecule type" value="Genomic_DNA"/>
</dbReference>
<sequence>MKISVNNSLEIFGSKTSIADLAQFFAETVKTEDLGVLFEAYKVEYRHELKDAQHIKNHGLMNLFFKDGSSLCIMEE</sequence>
<dbReference type="Proteomes" id="UP000033804">
    <property type="component" value="Segment"/>
</dbReference>
<evidence type="ECO:0000313" key="1">
    <source>
        <dbReference type="EMBL" id="AKE44650.1"/>
    </source>
</evidence>
<keyword evidence="2" id="KW-1185">Reference proteome</keyword>
<proteinExistence type="predicted"/>
<dbReference type="KEGG" id="vg:26517702"/>
<dbReference type="RefSeq" id="YP_009189404.1">
    <property type="nucleotide sequence ID" value="NC_028676.1"/>
</dbReference>
<reference evidence="1 2" key="1">
    <citation type="journal article" date="2015" name="J. Virol.">
        <title>Sinorhizobium meliloti Phage ?M9 Defines a New Group of T4 Superfamily Phages with Unusual Genomic Features but a Common T=16 Capsid.</title>
        <authorList>
            <person name="Johnson M.C."/>
            <person name="Tatum K.B."/>
            <person name="Lynn J.S."/>
            <person name="Brewer T.E."/>
            <person name="Lu S."/>
            <person name="Washburn B.K."/>
            <person name="Stroupe M.E."/>
            <person name="Jones K.M."/>
        </authorList>
    </citation>
    <scope>NUCLEOTIDE SEQUENCE [LARGE SCALE GENOMIC DNA]</scope>
</reference>
<gene>
    <name evidence="1" type="ORF">Sm_phiM9_020</name>
</gene>